<dbReference type="SUPFAM" id="SSF51735">
    <property type="entry name" value="NAD(P)-binding Rossmann-fold domains"/>
    <property type="match status" value="1"/>
</dbReference>
<evidence type="ECO:0000259" key="5">
    <source>
        <dbReference type="PROSITE" id="PS50053"/>
    </source>
</evidence>
<dbReference type="Gene3D" id="3.40.50.720">
    <property type="entry name" value="NAD(P)-binding Rossmann-like Domain"/>
    <property type="match status" value="1"/>
</dbReference>
<evidence type="ECO:0000256" key="4">
    <source>
        <dbReference type="SAM" id="MobiDB-lite"/>
    </source>
</evidence>
<evidence type="ECO:0000256" key="3">
    <source>
        <dbReference type="PROSITE-ProRule" id="PRU00023"/>
    </source>
</evidence>
<feature type="repeat" description="ANK" evidence="3">
    <location>
        <begin position="285"/>
        <end position="317"/>
    </location>
</feature>
<dbReference type="InterPro" id="IPR002110">
    <property type="entry name" value="Ankyrin_rpt"/>
</dbReference>
<comment type="caution">
    <text evidence="6">The sequence shown here is derived from an EMBL/GenBank/DDBJ whole genome shotgun (WGS) entry which is preliminary data.</text>
</comment>
<dbReference type="SUPFAM" id="SSF48403">
    <property type="entry name" value="Ankyrin repeat"/>
    <property type="match status" value="1"/>
</dbReference>
<dbReference type="SUPFAM" id="SSF54236">
    <property type="entry name" value="Ubiquitin-like"/>
    <property type="match status" value="1"/>
</dbReference>
<proteinExistence type="predicted"/>
<dbReference type="InterPro" id="IPR000626">
    <property type="entry name" value="Ubiquitin-like_dom"/>
</dbReference>
<dbReference type="Pfam" id="PF12796">
    <property type="entry name" value="Ank_2"/>
    <property type="match status" value="3"/>
</dbReference>
<dbReference type="InterPro" id="IPR051631">
    <property type="entry name" value="Ankyrin-KH/SAM_domain"/>
</dbReference>
<keyword evidence="1" id="KW-0677">Repeat</keyword>
<dbReference type="InterPro" id="IPR036770">
    <property type="entry name" value="Ankyrin_rpt-contain_sf"/>
</dbReference>
<organism evidence="6 7">
    <name type="scientific">Symbiodinium microadriaticum</name>
    <name type="common">Dinoflagellate</name>
    <name type="synonym">Zooxanthella microadriatica</name>
    <dbReference type="NCBI Taxonomy" id="2951"/>
    <lineage>
        <taxon>Eukaryota</taxon>
        <taxon>Sar</taxon>
        <taxon>Alveolata</taxon>
        <taxon>Dinophyceae</taxon>
        <taxon>Suessiales</taxon>
        <taxon>Symbiodiniaceae</taxon>
        <taxon>Symbiodinium</taxon>
    </lineage>
</organism>
<dbReference type="Proteomes" id="UP000186817">
    <property type="component" value="Unassembled WGS sequence"/>
</dbReference>
<reference evidence="6 7" key="1">
    <citation type="submission" date="2016-02" db="EMBL/GenBank/DDBJ databases">
        <title>Genome analysis of coral dinoflagellate symbionts highlights evolutionary adaptations to a symbiotic lifestyle.</title>
        <authorList>
            <person name="Aranda M."/>
            <person name="Li Y."/>
            <person name="Liew Y.J."/>
            <person name="Baumgarten S."/>
            <person name="Simakov O."/>
            <person name="Wilson M."/>
            <person name="Piel J."/>
            <person name="Ashoor H."/>
            <person name="Bougouffa S."/>
            <person name="Bajic V.B."/>
            <person name="Ryu T."/>
            <person name="Ravasi T."/>
            <person name="Bayer T."/>
            <person name="Micklem G."/>
            <person name="Kim H."/>
            <person name="Bhak J."/>
            <person name="Lajeunesse T.C."/>
            <person name="Voolstra C.R."/>
        </authorList>
    </citation>
    <scope>NUCLEOTIDE SEQUENCE [LARGE SCALE GENOMIC DNA]</scope>
    <source>
        <strain evidence="6 7">CCMP2467</strain>
    </source>
</reference>
<dbReference type="InterPro" id="IPR029071">
    <property type="entry name" value="Ubiquitin-like_domsf"/>
</dbReference>
<dbReference type="InterPro" id="IPR002347">
    <property type="entry name" value="SDR_fam"/>
</dbReference>
<evidence type="ECO:0000313" key="6">
    <source>
        <dbReference type="EMBL" id="OLP98816.1"/>
    </source>
</evidence>
<dbReference type="PROSITE" id="PS50088">
    <property type="entry name" value="ANK_REPEAT"/>
    <property type="match status" value="5"/>
</dbReference>
<dbReference type="SMART" id="SM00248">
    <property type="entry name" value="ANK"/>
    <property type="match status" value="9"/>
</dbReference>
<dbReference type="EMBL" id="LSRX01000385">
    <property type="protein sequence ID" value="OLP98816.1"/>
    <property type="molecule type" value="Genomic_DNA"/>
</dbReference>
<dbReference type="PROSITE" id="PS00061">
    <property type="entry name" value="ADH_SHORT"/>
    <property type="match status" value="1"/>
</dbReference>
<dbReference type="OrthoDB" id="425233at2759"/>
<dbReference type="InterPro" id="IPR020904">
    <property type="entry name" value="Sc_DH/Rdtase_CS"/>
</dbReference>
<evidence type="ECO:0000256" key="2">
    <source>
        <dbReference type="ARBA" id="ARBA00023043"/>
    </source>
</evidence>
<dbReference type="PROSITE" id="PS50297">
    <property type="entry name" value="ANK_REP_REGION"/>
    <property type="match status" value="5"/>
</dbReference>
<dbReference type="PRINTS" id="PR00081">
    <property type="entry name" value="GDHRDH"/>
</dbReference>
<feature type="domain" description="Ubiquitin-like" evidence="5">
    <location>
        <begin position="108"/>
        <end position="147"/>
    </location>
</feature>
<dbReference type="Pfam" id="PF00106">
    <property type="entry name" value="adh_short"/>
    <property type="match status" value="1"/>
</dbReference>
<dbReference type="Gene3D" id="1.25.40.20">
    <property type="entry name" value="Ankyrin repeat-containing domain"/>
    <property type="match status" value="3"/>
</dbReference>
<feature type="repeat" description="ANK" evidence="3">
    <location>
        <begin position="215"/>
        <end position="241"/>
    </location>
</feature>
<evidence type="ECO:0000313" key="7">
    <source>
        <dbReference type="Proteomes" id="UP000186817"/>
    </source>
</evidence>
<dbReference type="AlphaFoldDB" id="A0A1Q9DUH1"/>
<dbReference type="InterPro" id="IPR036291">
    <property type="entry name" value="NAD(P)-bd_dom_sf"/>
</dbReference>
<protein>
    <submittedName>
        <fullName evidence="6">Ankyrin-1</fullName>
    </submittedName>
</protein>
<feature type="repeat" description="ANK" evidence="3">
    <location>
        <begin position="429"/>
        <end position="461"/>
    </location>
</feature>
<feature type="compositionally biased region" description="Basic and acidic residues" evidence="4">
    <location>
        <begin position="660"/>
        <end position="678"/>
    </location>
</feature>
<keyword evidence="2 3" id="KW-0040">ANK repeat</keyword>
<dbReference type="PROSITE" id="PS50053">
    <property type="entry name" value="UBIQUITIN_2"/>
    <property type="match status" value="1"/>
</dbReference>
<feature type="region of interest" description="Disordered" evidence="4">
    <location>
        <begin position="657"/>
        <end position="678"/>
    </location>
</feature>
<feature type="repeat" description="ANK" evidence="3">
    <location>
        <begin position="318"/>
        <end position="350"/>
    </location>
</feature>
<gene>
    <name evidence="6" type="primary">ANK1</name>
    <name evidence="6" type="ORF">AK812_SmicGene18704</name>
</gene>
<keyword evidence="7" id="KW-1185">Reference proteome</keyword>
<name>A0A1Q9DUH1_SYMMI</name>
<sequence>MAVCKAIRSTYARKTPFGTGSATSVRNGGVVSTCSSPAPDRCRAWVVFGRRRRMSGNELVYACVGQQLFQPESPAPTPPYDSAASLVAHFGMLHVWKASGELLLATAVNEQYDIRTLKRQLHKLSGIPRFRQRLLNDGAVLEDAAQLDGPADLQLLLLPFCSTTYEQVIELHEAVANGKVSVLEQILQRPQNPDLQLEDGSDWDRDEEGIHFNIYRHAPLTVASGAGATELVQLLLEAGADKDGLFEMDDRTAFTPLCAACACSLEIVSILLKSGAQPNGISKTGATKPLCVAARAGNLSIVRTLLEANADKEATDGSGETALCKASRHGHLNVARFLLEVGADIEAVFGVGRGYYRGSPSSLLWRPLWAAACCGNVDIVRVLLSARADTEAKTRYGETPLLAASRQSRIEIVRLLLRAGACTDAGDNHGETPLCAASATGSLPVVQLLLEAGADPTLSNNRGETPDGIAANAGHAQVCCKLLRDKAKVADAAQLESRNKRQKSACRRASKDINILGTTRVVRHAVPLLKPGGLVVLISSRYGRSVVAGKGCYSATKWALEAIAKTLALELRPSEVAAVSLDPGVVNTDMLNQSSSTEEVSIWDNGQVPSLLSIEFLLSLGLEDTGRNLVAPGCPESYYQTGVAYKDRPAWANGFGPFRPAREDEPSETLRSDSVKGDKVISTSSGSFEEEVQIQSERVVSKILEGIYSEMGLETLKRLLDEQTGLGLRSCLTHAPAAYLASLGASLAACADIDCAFSAAAVRASPSVMGALQAMCRDLPADKSLSLDAALAAKQHDLSERLDNASWQVQLTQASLVEKAVLHSEAGLGGRAFLAAVPSGRTRLEPAVFSAELRFRLGVPDAVHDCWCPLCDGVLDRHSHHAATCVAGGERTLRHNAVRDVLFAWLDRAGFHPEKERPGLLLPQSPEDTHSAARRPADIYVPSLSGSPTALDFAITAPQRQETLALAGQQVGAAAAAYARHKQNHQQTALAWCSSGGRLRSDAQRSSSNMWHGLRQPVPVRKKPRTSEGRPRKYFISGVMLASKKKLKEDEGLVPQNYRQQIADALTKADPAAVIVDPLEAVKARAARSGVTIVDWNKDDAAVKSNLPEASMGSAVELWEARRAGLKIFTISPMADNWMLRSVTDHNFASIADFEKNLAEPIPSEAA</sequence>
<dbReference type="PANTHER" id="PTHR23206">
    <property type="entry name" value="MASK PROTEIN"/>
    <property type="match status" value="1"/>
</dbReference>
<dbReference type="PANTHER" id="PTHR23206:SF8">
    <property type="entry name" value="ANKYRIN REPEAT AND KH DOMAIN-CONTAINING 1"/>
    <property type="match status" value="1"/>
</dbReference>
<accession>A0A1Q9DUH1</accession>
<evidence type="ECO:0000256" key="1">
    <source>
        <dbReference type="ARBA" id="ARBA00022737"/>
    </source>
</evidence>
<dbReference type="CDD" id="cd17039">
    <property type="entry name" value="Ubl_ubiquitin_like"/>
    <property type="match status" value="1"/>
</dbReference>
<feature type="repeat" description="ANK" evidence="3">
    <location>
        <begin position="396"/>
        <end position="428"/>
    </location>
</feature>